<dbReference type="Proteomes" id="UP000193224">
    <property type="component" value="Unassembled WGS sequence"/>
</dbReference>
<name>A0A1X7BUG6_9RHOB</name>
<accession>A0A1X7BUG6</accession>
<keyword evidence="2" id="KW-1185">Reference proteome</keyword>
<protein>
    <submittedName>
        <fullName evidence="1">Uncharacterized protein</fullName>
    </submittedName>
</protein>
<evidence type="ECO:0000313" key="2">
    <source>
        <dbReference type="Proteomes" id="UP000193224"/>
    </source>
</evidence>
<dbReference type="EMBL" id="FWXB01000012">
    <property type="protein sequence ID" value="SMC13272.1"/>
    <property type="molecule type" value="Genomic_DNA"/>
</dbReference>
<proteinExistence type="predicted"/>
<evidence type="ECO:0000313" key="1">
    <source>
        <dbReference type="EMBL" id="SMC13272.1"/>
    </source>
</evidence>
<reference evidence="1 2" key="1">
    <citation type="submission" date="2017-03" db="EMBL/GenBank/DDBJ databases">
        <authorList>
            <person name="Afonso C.L."/>
            <person name="Miller P.J."/>
            <person name="Scott M.A."/>
            <person name="Spackman E."/>
            <person name="Goraichik I."/>
            <person name="Dimitrov K.M."/>
            <person name="Suarez D.L."/>
            <person name="Swayne D.E."/>
        </authorList>
    </citation>
    <scope>NUCLEOTIDE SEQUENCE [LARGE SCALE GENOMIC DNA]</scope>
    <source>
        <strain evidence="1 2">CECT 7745</strain>
    </source>
</reference>
<dbReference type="RefSeq" id="WP_085801215.1">
    <property type="nucleotide sequence ID" value="NZ_FWXB01000012.1"/>
</dbReference>
<sequence length="61" mass="7338">MTYSLDRSEPTRHTRLFELIRQDNIINERDSIAPRKRVSDTADMQYFLKQADRSLRPEAER</sequence>
<organism evidence="1 2">
    <name type="scientific">Roseovarius aestuarii</name>
    <dbReference type="NCBI Taxonomy" id="475083"/>
    <lineage>
        <taxon>Bacteria</taxon>
        <taxon>Pseudomonadati</taxon>
        <taxon>Pseudomonadota</taxon>
        <taxon>Alphaproteobacteria</taxon>
        <taxon>Rhodobacterales</taxon>
        <taxon>Roseobacteraceae</taxon>
        <taxon>Roseovarius</taxon>
    </lineage>
</organism>
<dbReference type="OrthoDB" id="7746086at2"/>
<gene>
    <name evidence="1" type="ORF">ROA7745_03117</name>
</gene>
<dbReference type="AlphaFoldDB" id="A0A1X7BUG6"/>